<dbReference type="EMBL" id="CP126214">
    <property type="protein sequence ID" value="WIA16692.1"/>
    <property type="molecule type" value="Genomic_DNA"/>
</dbReference>
<evidence type="ECO:0000313" key="1">
    <source>
        <dbReference type="EMBL" id="WIA16692.1"/>
    </source>
</evidence>
<name>A0ABY8U5Z7_TETOB</name>
<accession>A0ABY8U5Z7</accession>
<evidence type="ECO:0000313" key="2">
    <source>
        <dbReference type="Proteomes" id="UP001244341"/>
    </source>
</evidence>
<dbReference type="Proteomes" id="UP001244341">
    <property type="component" value="Chromosome 7b"/>
</dbReference>
<reference evidence="1 2" key="1">
    <citation type="submission" date="2023-05" db="EMBL/GenBank/DDBJ databases">
        <title>A 100% complete, gapless, phased diploid assembly of the Scenedesmus obliquus UTEX 3031 genome.</title>
        <authorList>
            <person name="Biondi T.C."/>
            <person name="Hanschen E.R."/>
            <person name="Kwon T."/>
            <person name="Eng W."/>
            <person name="Kruse C.P.S."/>
            <person name="Koehler S.I."/>
            <person name="Kunde Y."/>
            <person name="Gleasner C.D."/>
            <person name="You Mak K.T."/>
            <person name="Polle J."/>
            <person name="Hovde B.T."/>
            <person name="Starkenburg S.R."/>
        </authorList>
    </citation>
    <scope>NUCLEOTIDE SEQUENCE [LARGE SCALE GENOMIC DNA]</scope>
    <source>
        <strain evidence="1 2">DOE0152z</strain>
    </source>
</reference>
<sequence>MVRGEDWLALAGADVLGLLQLGLNCTINSKDLGGAVSRAASATSEAVARLPARLEPAVARSLITTAALRRHPAVSALAGCAAVKEHVYGPTLAAVLTHMVGVFNSVERLFDTPGRLQLTSDDVAKLLLAAARYNDWGYLAEWLSELEAAQLLTKADVTSMLFAPEFAACRGGCGLLPERSRWRVLQLPAAQQLDAAEVQQLLESGLRQSCKTCIDAGVGGLCVLPAALELSPDAVAALIRAAAERQQLAEP</sequence>
<organism evidence="1 2">
    <name type="scientific">Tetradesmus obliquus</name>
    <name type="common">Green alga</name>
    <name type="synonym">Acutodesmus obliquus</name>
    <dbReference type="NCBI Taxonomy" id="3088"/>
    <lineage>
        <taxon>Eukaryota</taxon>
        <taxon>Viridiplantae</taxon>
        <taxon>Chlorophyta</taxon>
        <taxon>core chlorophytes</taxon>
        <taxon>Chlorophyceae</taxon>
        <taxon>CS clade</taxon>
        <taxon>Sphaeropleales</taxon>
        <taxon>Scenedesmaceae</taxon>
        <taxon>Tetradesmus</taxon>
    </lineage>
</organism>
<gene>
    <name evidence="1" type="ORF">OEZ85_013350</name>
</gene>
<proteinExistence type="predicted"/>
<protein>
    <submittedName>
        <fullName evidence="1">Uncharacterized protein</fullName>
    </submittedName>
</protein>
<keyword evidence="2" id="KW-1185">Reference proteome</keyword>